<comment type="caution">
    <text evidence="4">The sequence shown here is derived from an EMBL/GenBank/DDBJ whole genome shotgun (WGS) entry which is preliminary data.</text>
</comment>
<gene>
    <name evidence="4" type="ORF">DM01DRAFT_261046</name>
</gene>
<dbReference type="PANTHER" id="PTHR15744:SF0">
    <property type="entry name" value="KH HOMOLOGY DOMAIN-CONTAINING PROTEIN 4"/>
    <property type="match status" value="1"/>
</dbReference>
<dbReference type="OrthoDB" id="397265at2759"/>
<dbReference type="Pfam" id="PF23469">
    <property type="entry name" value="KH_12"/>
    <property type="match status" value="1"/>
</dbReference>
<dbReference type="SMART" id="SM00322">
    <property type="entry name" value="KH"/>
    <property type="match status" value="1"/>
</dbReference>
<feature type="domain" description="K Homology" evidence="3">
    <location>
        <begin position="162"/>
        <end position="247"/>
    </location>
</feature>
<dbReference type="CDD" id="cd22386">
    <property type="entry name" value="KH-I_KHDC4_rpt2"/>
    <property type="match status" value="1"/>
</dbReference>
<dbReference type="GO" id="GO:0003723">
    <property type="term" value="F:RNA binding"/>
    <property type="evidence" value="ECO:0007669"/>
    <property type="project" value="UniProtKB-UniRule"/>
</dbReference>
<dbReference type="CDD" id="cd22385">
    <property type="entry name" value="KH-I_KHDC4_rpt1"/>
    <property type="match status" value="1"/>
</dbReference>
<dbReference type="Proteomes" id="UP000242146">
    <property type="component" value="Unassembled WGS sequence"/>
</dbReference>
<dbReference type="InterPro" id="IPR056149">
    <property type="entry name" value="PRP5/DDX46/KHDC4_KH"/>
</dbReference>
<evidence type="ECO:0000259" key="3">
    <source>
        <dbReference type="SMART" id="SM00322"/>
    </source>
</evidence>
<evidence type="ECO:0000313" key="5">
    <source>
        <dbReference type="Proteomes" id="UP000242146"/>
    </source>
</evidence>
<dbReference type="Gene3D" id="3.30.1370.10">
    <property type="entry name" value="K Homology domain, type 1"/>
    <property type="match status" value="2"/>
</dbReference>
<dbReference type="GO" id="GO:0005634">
    <property type="term" value="C:nucleus"/>
    <property type="evidence" value="ECO:0007669"/>
    <property type="project" value="InterPro"/>
</dbReference>
<dbReference type="InterPro" id="IPR055256">
    <property type="entry name" value="KH_1_KHDC4/BBP-like"/>
</dbReference>
<dbReference type="InterPro" id="IPR004087">
    <property type="entry name" value="KH_dom"/>
</dbReference>
<feature type="region of interest" description="Disordered" evidence="2">
    <location>
        <begin position="135"/>
        <end position="157"/>
    </location>
</feature>
<dbReference type="InterPro" id="IPR047889">
    <property type="entry name" value="KHDC4_KH-I_second"/>
</dbReference>
<dbReference type="InterPro" id="IPR047890">
    <property type="entry name" value="KHDC4_KH-I_first"/>
</dbReference>
<dbReference type="InterPro" id="IPR036612">
    <property type="entry name" value="KH_dom_type_1_sf"/>
</dbReference>
<evidence type="ECO:0000256" key="2">
    <source>
        <dbReference type="SAM" id="MobiDB-lite"/>
    </source>
</evidence>
<accession>A0A1X2GA72</accession>
<dbReference type="STRING" id="101127.A0A1X2GA72"/>
<dbReference type="Pfam" id="PF22675">
    <property type="entry name" value="KH-I_KHDC4-BBP"/>
    <property type="match status" value="1"/>
</dbReference>
<dbReference type="PROSITE" id="PS50084">
    <property type="entry name" value="KH_TYPE_1"/>
    <property type="match status" value="1"/>
</dbReference>
<keyword evidence="5" id="KW-1185">Reference proteome</keyword>
<dbReference type="PANTHER" id="PTHR15744">
    <property type="entry name" value="BLOM7"/>
    <property type="match status" value="1"/>
</dbReference>
<name>A0A1X2GA72_9FUNG</name>
<protein>
    <recommendedName>
        <fullName evidence="3">K Homology domain-containing protein</fullName>
    </recommendedName>
</protein>
<sequence>MEKDHGSEDAYRSHSPIFTFVAYAAAQINAKLSAVAAGSSSEFIKKIDINHLKNRYMLTRGATQQEIGEQTGADVTTRGRYYPEPQKATDSEPPLHLVITAPSQESLDAATAKINELIETAEVPLPTRPQRYEQDRFRHDRESSGGERYGRSNFDRPPRRFHEQRVEVDIIEGPHFNLRAKIVGPQGSFVKYINQTTGCRVQVRGRGSGFIEYDSGVESKEPLYIHISTPREEQLPRAVKMAKDLVATIKNDVENRHASKSATSQQYDQAGGEGQYDYSVKSYGSVAWLILFFFYSPM</sequence>
<proteinExistence type="predicted"/>
<evidence type="ECO:0000256" key="1">
    <source>
        <dbReference type="PROSITE-ProRule" id="PRU00117"/>
    </source>
</evidence>
<dbReference type="FunFam" id="3.30.1370.10:FF:000037">
    <property type="entry name" value="KH domain protein"/>
    <property type="match status" value="1"/>
</dbReference>
<reference evidence="4 5" key="1">
    <citation type="submission" date="2016-07" db="EMBL/GenBank/DDBJ databases">
        <title>Pervasive Adenine N6-methylation of Active Genes in Fungi.</title>
        <authorList>
            <consortium name="DOE Joint Genome Institute"/>
            <person name="Mondo S.J."/>
            <person name="Dannebaum R.O."/>
            <person name="Kuo R.C."/>
            <person name="Labutti K."/>
            <person name="Haridas S."/>
            <person name="Kuo A."/>
            <person name="Salamov A."/>
            <person name="Ahrendt S.R."/>
            <person name="Lipzen A."/>
            <person name="Sullivan W."/>
            <person name="Andreopoulos W.B."/>
            <person name="Clum A."/>
            <person name="Lindquist E."/>
            <person name="Daum C."/>
            <person name="Ramamoorthy G.K."/>
            <person name="Gryganskyi A."/>
            <person name="Culley D."/>
            <person name="Magnuson J.K."/>
            <person name="James T.Y."/>
            <person name="O'Malley M.A."/>
            <person name="Stajich J.E."/>
            <person name="Spatafora J.W."/>
            <person name="Visel A."/>
            <person name="Grigoriev I.V."/>
        </authorList>
    </citation>
    <scope>NUCLEOTIDE SEQUENCE [LARGE SCALE GENOMIC DNA]</scope>
    <source>
        <strain evidence="4 5">NRRL 3301</strain>
    </source>
</reference>
<evidence type="ECO:0000313" key="4">
    <source>
        <dbReference type="EMBL" id="ORX49070.1"/>
    </source>
</evidence>
<dbReference type="InterPro" id="IPR031121">
    <property type="entry name" value="RIK/BLOM7"/>
</dbReference>
<dbReference type="AlphaFoldDB" id="A0A1X2GA72"/>
<organism evidence="4 5">
    <name type="scientific">Hesseltinella vesiculosa</name>
    <dbReference type="NCBI Taxonomy" id="101127"/>
    <lineage>
        <taxon>Eukaryota</taxon>
        <taxon>Fungi</taxon>
        <taxon>Fungi incertae sedis</taxon>
        <taxon>Mucoromycota</taxon>
        <taxon>Mucoromycotina</taxon>
        <taxon>Mucoromycetes</taxon>
        <taxon>Mucorales</taxon>
        <taxon>Cunninghamellaceae</taxon>
        <taxon>Hesseltinella</taxon>
    </lineage>
</organism>
<dbReference type="EMBL" id="MCGT01000027">
    <property type="protein sequence ID" value="ORX49070.1"/>
    <property type="molecule type" value="Genomic_DNA"/>
</dbReference>
<keyword evidence="1" id="KW-0694">RNA-binding</keyword>
<dbReference type="SUPFAM" id="SSF54791">
    <property type="entry name" value="Eukaryotic type KH-domain (KH-domain type I)"/>
    <property type="match status" value="2"/>
</dbReference>